<dbReference type="GO" id="GO:0016829">
    <property type="term" value="F:lyase activity"/>
    <property type="evidence" value="ECO:0007669"/>
    <property type="project" value="UniProtKB-KW"/>
</dbReference>
<comment type="caution">
    <text evidence="3">The sequence shown here is derived from an EMBL/GenBank/DDBJ whole genome shotgun (WGS) entry which is preliminary data.</text>
</comment>
<evidence type="ECO:0000256" key="2">
    <source>
        <dbReference type="ARBA" id="ARBA00023239"/>
    </source>
</evidence>
<dbReference type="EC" id="4.2.1.-" evidence="3"/>
<dbReference type="PANTHER" id="PTHR30272">
    <property type="entry name" value="3-HYDROXYACYL-[ACYL-CARRIER-PROTEIN] DEHYDRATASE"/>
    <property type="match status" value="1"/>
</dbReference>
<keyword evidence="4" id="KW-1185">Reference proteome</keyword>
<sequence length="161" mass="17673">MTGPGETRAALPHRYPMLLVDRVLTTGAEEIRAVKAVTLNEPWYARLGSGPSEADFAYPDFLVLESWTQTAGLLATRPDEEAADGLTMLFGSMRDVEFHRPVFPGDVIEHHVRLVRAVNDTLVFEGDSRTGGEAVLTVGTVTVAFRPRERLDTKHTGSAPR</sequence>
<name>A0ABW6XET8_9ACTN</name>
<evidence type="ECO:0000313" key="4">
    <source>
        <dbReference type="Proteomes" id="UP001602322"/>
    </source>
</evidence>
<dbReference type="EMBL" id="JBIBEG010000012">
    <property type="protein sequence ID" value="MFF5900272.1"/>
    <property type="molecule type" value="Genomic_DNA"/>
</dbReference>
<organism evidence="3 4">
    <name type="scientific">Streptomyces argenteolus</name>
    <dbReference type="NCBI Taxonomy" id="67274"/>
    <lineage>
        <taxon>Bacteria</taxon>
        <taxon>Bacillati</taxon>
        <taxon>Actinomycetota</taxon>
        <taxon>Actinomycetes</taxon>
        <taxon>Kitasatosporales</taxon>
        <taxon>Streptomycetaceae</taxon>
        <taxon>Streptomyces</taxon>
    </lineage>
</organism>
<dbReference type="Gene3D" id="3.10.129.10">
    <property type="entry name" value="Hotdog Thioesterase"/>
    <property type="match status" value="1"/>
</dbReference>
<keyword evidence="2 3" id="KW-0456">Lyase</keyword>
<reference evidence="3 4" key="1">
    <citation type="submission" date="2024-10" db="EMBL/GenBank/DDBJ databases">
        <title>The Natural Products Discovery Center: Release of the First 8490 Sequenced Strains for Exploring Actinobacteria Biosynthetic Diversity.</title>
        <authorList>
            <person name="Kalkreuter E."/>
            <person name="Kautsar S.A."/>
            <person name="Yang D."/>
            <person name="Bader C.D."/>
            <person name="Teijaro C.N."/>
            <person name="Fluegel L."/>
            <person name="Davis C.M."/>
            <person name="Simpson J.R."/>
            <person name="Lauterbach L."/>
            <person name="Steele A.D."/>
            <person name="Gui C."/>
            <person name="Meng S."/>
            <person name="Li G."/>
            <person name="Viehrig K."/>
            <person name="Ye F."/>
            <person name="Su P."/>
            <person name="Kiefer A.F."/>
            <person name="Nichols A."/>
            <person name="Cepeda A.J."/>
            <person name="Yan W."/>
            <person name="Fan B."/>
            <person name="Jiang Y."/>
            <person name="Adhikari A."/>
            <person name="Zheng C.-J."/>
            <person name="Schuster L."/>
            <person name="Cowan T.M."/>
            <person name="Smanski M.J."/>
            <person name="Chevrette M.G."/>
            <person name="De Carvalho L.P.S."/>
            <person name="Shen B."/>
        </authorList>
    </citation>
    <scope>NUCLEOTIDE SEQUENCE [LARGE SCALE GENOMIC DNA]</scope>
    <source>
        <strain evidence="3 4">NPDC012540</strain>
    </source>
</reference>
<dbReference type="PANTHER" id="PTHR30272:SF1">
    <property type="entry name" value="3-HYDROXYACYL-[ACYL-CARRIER-PROTEIN] DEHYDRATASE"/>
    <property type="match status" value="1"/>
</dbReference>
<dbReference type="Pfam" id="PF07977">
    <property type="entry name" value="FabA"/>
    <property type="match status" value="1"/>
</dbReference>
<evidence type="ECO:0000256" key="1">
    <source>
        <dbReference type="ARBA" id="ARBA00009174"/>
    </source>
</evidence>
<dbReference type="RefSeq" id="WP_387908190.1">
    <property type="nucleotide sequence ID" value="NZ_JBIBEG010000012.1"/>
</dbReference>
<protein>
    <submittedName>
        <fullName evidence="3">3-hydroxyacyl-ACP dehydratase FabZ family protein</fullName>
        <ecNumber evidence="3">4.2.1.-</ecNumber>
    </submittedName>
</protein>
<dbReference type="InterPro" id="IPR029069">
    <property type="entry name" value="HotDog_dom_sf"/>
</dbReference>
<dbReference type="InterPro" id="IPR013114">
    <property type="entry name" value="FabA_FabZ"/>
</dbReference>
<dbReference type="Proteomes" id="UP001602322">
    <property type="component" value="Unassembled WGS sequence"/>
</dbReference>
<dbReference type="SUPFAM" id="SSF54637">
    <property type="entry name" value="Thioesterase/thiol ester dehydrase-isomerase"/>
    <property type="match status" value="1"/>
</dbReference>
<evidence type="ECO:0000313" key="3">
    <source>
        <dbReference type="EMBL" id="MFF5900272.1"/>
    </source>
</evidence>
<accession>A0ABW6XET8</accession>
<gene>
    <name evidence="3" type="ORF">ACFY8O_30750</name>
</gene>
<proteinExistence type="inferred from homology"/>
<comment type="similarity">
    <text evidence="1">Belongs to the thioester dehydratase family. FabZ subfamily.</text>
</comment>